<organism evidence="2 3">
    <name type="scientific">Trypanosoma equiperdum</name>
    <dbReference type="NCBI Taxonomy" id="5694"/>
    <lineage>
        <taxon>Eukaryota</taxon>
        <taxon>Discoba</taxon>
        <taxon>Euglenozoa</taxon>
        <taxon>Kinetoplastea</taxon>
        <taxon>Metakinetoplastina</taxon>
        <taxon>Trypanosomatida</taxon>
        <taxon>Trypanosomatidae</taxon>
        <taxon>Trypanosoma</taxon>
    </lineage>
</organism>
<evidence type="ECO:0000313" key="2">
    <source>
        <dbReference type="EMBL" id="SCU64720.1"/>
    </source>
</evidence>
<sequence length="305" mass="33778">MNSDPNASVTRLNLSESVAALPTSGGSSMPSWADTSLLVNAYSTQTGMGNDGKPPVVHSLKTDIAPHYSGRLYCVQREPVAGASNASNLTRTERNYHAEISVLWRLLHSERAALQATERRVFEEQERGMRGIISTEANYGAKLLHAFLLESLDLQTTTDDWTPPVREKKDRCPRIHMERAKARSAGKKTPLDSNQSAPPDSSSPSVPSYEQLREENRLLRAEVERYKAIDTEDRLELNKMHRSMRATITQLVHECSKLHAELSRHEKAPGAAPVAVVQSPCLGESDSAFAEVSYSWANHASHHTK</sequence>
<name>A0A1G4HZJ6_TRYEQ</name>
<dbReference type="AlphaFoldDB" id="A0A1G4HZJ6"/>
<dbReference type="RefSeq" id="XP_067076432.1">
    <property type="nucleotide sequence ID" value="XM_067220331.1"/>
</dbReference>
<reference evidence="2" key="1">
    <citation type="submission" date="2016-09" db="EMBL/GenBank/DDBJ databases">
        <authorList>
            <person name="Hebert L."/>
            <person name="Moumen B."/>
        </authorList>
    </citation>
    <scope>NUCLEOTIDE SEQUENCE [LARGE SCALE GENOMIC DNA]</scope>
    <source>
        <strain evidence="2">OVI</strain>
    </source>
</reference>
<dbReference type="VEuPathDB" id="TriTrypDB:TEOVI_000011300"/>
<dbReference type="Proteomes" id="UP000195570">
    <property type="component" value="Unassembled WGS sequence"/>
</dbReference>
<protein>
    <submittedName>
        <fullName evidence="2">Uncharacterized protein</fullName>
    </submittedName>
</protein>
<accession>A0A1G4HZJ6</accession>
<feature type="compositionally biased region" description="Low complexity" evidence="1">
    <location>
        <begin position="193"/>
        <end position="208"/>
    </location>
</feature>
<dbReference type="EMBL" id="CZPT02000133">
    <property type="protein sequence ID" value="SCU64720.1"/>
    <property type="molecule type" value="Genomic_DNA"/>
</dbReference>
<feature type="compositionally biased region" description="Basic and acidic residues" evidence="1">
    <location>
        <begin position="165"/>
        <end position="181"/>
    </location>
</feature>
<dbReference type="GeneID" id="92374053"/>
<keyword evidence="3" id="KW-1185">Reference proteome</keyword>
<gene>
    <name evidence="2" type="ORF">TEOVI_000011300</name>
</gene>
<comment type="caution">
    <text evidence="2">The sequence shown here is derived from an EMBL/GenBank/DDBJ whole genome shotgun (WGS) entry which is preliminary data.</text>
</comment>
<proteinExistence type="predicted"/>
<feature type="region of interest" description="Disordered" evidence="1">
    <location>
        <begin position="158"/>
        <end position="212"/>
    </location>
</feature>
<evidence type="ECO:0000313" key="3">
    <source>
        <dbReference type="Proteomes" id="UP000195570"/>
    </source>
</evidence>
<evidence type="ECO:0000256" key="1">
    <source>
        <dbReference type="SAM" id="MobiDB-lite"/>
    </source>
</evidence>